<proteinExistence type="predicted"/>
<organism evidence="2 3">
    <name type="scientific">Saguinus oedipus</name>
    <name type="common">Cotton-top tamarin</name>
    <name type="synonym">Oedipomidas oedipus</name>
    <dbReference type="NCBI Taxonomy" id="9490"/>
    <lineage>
        <taxon>Eukaryota</taxon>
        <taxon>Metazoa</taxon>
        <taxon>Chordata</taxon>
        <taxon>Craniata</taxon>
        <taxon>Vertebrata</taxon>
        <taxon>Euteleostomi</taxon>
        <taxon>Mammalia</taxon>
        <taxon>Eutheria</taxon>
        <taxon>Euarchontoglires</taxon>
        <taxon>Primates</taxon>
        <taxon>Haplorrhini</taxon>
        <taxon>Platyrrhini</taxon>
        <taxon>Cebidae</taxon>
        <taxon>Callitrichinae</taxon>
        <taxon>Saguinus</taxon>
    </lineage>
</organism>
<keyword evidence="3" id="KW-1185">Reference proteome</keyword>
<dbReference type="EMBL" id="JASSZA010000006">
    <property type="protein sequence ID" value="KAK2107843.1"/>
    <property type="molecule type" value="Genomic_DNA"/>
</dbReference>
<evidence type="ECO:0000313" key="2">
    <source>
        <dbReference type="EMBL" id="KAK2107843.1"/>
    </source>
</evidence>
<dbReference type="Proteomes" id="UP001266305">
    <property type="component" value="Unassembled WGS sequence"/>
</dbReference>
<accession>A0ABQ9VGT2</accession>
<gene>
    <name evidence="2" type="ORF">P7K49_013008</name>
</gene>
<sequence>MKLSGLKICPKGPERMESMAPGSKSTSTAQATYLPPEGNGKASNSSLPPPDGRLE</sequence>
<feature type="region of interest" description="Disordered" evidence="1">
    <location>
        <begin position="1"/>
        <end position="55"/>
    </location>
</feature>
<reference evidence="2 3" key="1">
    <citation type="submission" date="2023-05" db="EMBL/GenBank/DDBJ databases">
        <title>B98-5 Cell Line De Novo Hybrid Assembly: An Optical Mapping Approach.</title>
        <authorList>
            <person name="Kananen K."/>
            <person name="Auerbach J.A."/>
            <person name="Kautto E."/>
            <person name="Blachly J.S."/>
        </authorList>
    </citation>
    <scope>NUCLEOTIDE SEQUENCE [LARGE SCALE GENOMIC DNA]</scope>
    <source>
        <strain evidence="2">B95-8</strain>
        <tissue evidence="2">Cell line</tissue>
    </source>
</reference>
<protein>
    <submittedName>
        <fullName evidence="2">Uncharacterized protein</fullName>
    </submittedName>
</protein>
<evidence type="ECO:0000313" key="3">
    <source>
        <dbReference type="Proteomes" id="UP001266305"/>
    </source>
</evidence>
<evidence type="ECO:0000256" key="1">
    <source>
        <dbReference type="SAM" id="MobiDB-lite"/>
    </source>
</evidence>
<comment type="caution">
    <text evidence="2">The sequence shown here is derived from an EMBL/GenBank/DDBJ whole genome shotgun (WGS) entry which is preliminary data.</text>
</comment>
<name>A0ABQ9VGT2_SAGOE</name>